<organism evidence="1">
    <name type="scientific">Sipha flava</name>
    <name type="common">yellow sugarcane aphid</name>
    <dbReference type="NCBI Taxonomy" id="143950"/>
    <lineage>
        <taxon>Eukaryota</taxon>
        <taxon>Metazoa</taxon>
        <taxon>Ecdysozoa</taxon>
        <taxon>Arthropoda</taxon>
        <taxon>Hexapoda</taxon>
        <taxon>Insecta</taxon>
        <taxon>Pterygota</taxon>
        <taxon>Neoptera</taxon>
        <taxon>Paraneoptera</taxon>
        <taxon>Hemiptera</taxon>
        <taxon>Sternorrhyncha</taxon>
        <taxon>Aphidomorpha</taxon>
        <taxon>Aphidoidea</taxon>
        <taxon>Aphididae</taxon>
        <taxon>Sipha</taxon>
    </lineage>
</organism>
<evidence type="ECO:0008006" key="2">
    <source>
        <dbReference type="Google" id="ProtNLM"/>
    </source>
</evidence>
<name>A0A2S2QZ71_9HEMI</name>
<reference evidence="1" key="1">
    <citation type="submission" date="2018-04" db="EMBL/GenBank/DDBJ databases">
        <title>Transcriptome assembly of Sipha flava.</title>
        <authorList>
            <person name="Scully E.D."/>
            <person name="Geib S.M."/>
            <person name="Palmer N.A."/>
            <person name="Koch K."/>
            <person name="Bradshaw J."/>
            <person name="Heng-Moss T."/>
            <person name="Sarath G."/>
        </authorList>
    </citation>
    <scope>NUCLEOTIDE SEQUENCE</scope>
</reference>
<proteinExistence type="predicted"/>
<dbReference type="OrthoDB" id="8196546at2759"/>
<dbReference type="AlphaFoldDB" id="A0A2S2QZ71"/>
<evidence type="ECO:0000313" key="1">
    <source>
        <dbReference type="EMBL" id="MBY82422.1"/>
    </source>
</evidence>
<sequence>MKTHLEPEIITTTIKHNDLFVLYKFIKQKKIRLLAFETWCYRRPLRISWTEHVSNEEVYRKSGEIRSFLKTLKTRRANLIGHVLRHNSQLSRIIECATEGNNSRG</sequence>
<accession>A0A2S2QZ71</accession>
<gene>
    <name evidence="1" type="ORF">g.101862</name>
</gene>
<dbReference type="EMBL" id="GGMS01013219">
    <property type="protein sequence ID" value="MBY82422.1"/>
    <property type="molecule type" value="Transcribed_RNA"/>
</dbReference>
<protein>
    <recommendedName>
        <fullName evidence="2">RNA-directed DNA polymerase</fullName>
    </recommendedName>
</protein>